<evidence type="ECO:0000256" key="4">
    <source>
        <dbReference type="ARBA" id="ARBA00022517"/>
    </source>
</evidence>
<gene>
    <name evidence="10" type="ORF">Sradi_6432600</name>
</gene>
<evidence type="ECO:0000256" key="2">
    <source>
        <dbReference type="ARBA" id="ARBA00009801"/>
    </source>
</evidence>
<evidence type="ECO:0000256" key="3">
    <source>
        <dbReference type="ARBA" id="ARBA00021438"/>
    </source>
</evidence>
<dbReference type="InterPro" id="IPR040309">
    <property type="entry name" value="Naf1"/>
</dbReference>
<dbReference type="PANTHER" id="PTHR31633">
    <property type="entry name" value="H/ACA RIBONUCLEOPROTEIN COMPLEX NON-CORE SUBUNIT NAF1"/>
    <property type="match status" value="1"/>
</dbReference>
<name>A0AAW2K5D0_SESRA</name>
<reference evidence="10" key="1">
    <citation type="submission" date="2020-06" db="EMBL/GenBank/DDBJ databases">
        <authorList>
            <person name="Li T."/>
            <person name="Hu X."/>
            <person name="Zhang T."/>
            <person name="Song X."/>
            <person name="Zhang H."/>
            <person name="Dai N."/>
            <person name="Sheng W."/>
            <person name="Hou X."/>
            <person name="Wei L."/>
        </authorList>
    </citation>
    <scope>NUCLEOTIDE SEQUENCE</scope>
    <source>
        <strain evidence="10">G02</strain>
        <tissue evidence="10">Leaf</tissue>
    </source>
</reference>
<feature type="compositionally biased region" description="Basic and acidic residues" evidence="9">
    <location>
        <begin position="277"/>
        <end position="294"/>
    </location>
</feature>
<evidence type="ECO:0000256" key="1">
    <source>
        <dbReference type="ARBA" id="ARBA00004123"/>
    </source>
</evidence>
<keyword evidence="8" id="KW-0539">Nucleus</keyword>
<dbReference type="GO" id="GO:0003723">
    <property type="term" value="F:RNA binding"/>
    <property type="evidence" value="ECO:0007669"/>
    <property type="project" value="UniProtKB-KW"/>
</dbReference>
<feature type="region of interest" description="Disordered" evidence="9">
    <location>
        <begin position="476"/>
        <end position="530"/>
    </location>
</feature>
<dbReference type="AlphaFoldDB" id="A0AAW2K5D0"/>
<comment type="subcellular location">
    <subcellularLocation>
        <location evidence="1">Nucleus</location>
    </subcellularLocation>
</comment>
<dbReference type="FunFam" id="2.40.10.230:FF:000002">
    <property type="entry name" value="H/ACA ribonucleoprotein complex non-core subunit NAF1"/>
    <property type="match status" value="1"/>
</dbReference>
<dbReference type="PANTHER" id="PTHR31633:SF1">
    <property type="entry name" value="H_ACA RIBONUCLEOPROTEIN COMPLEX NON-CORE SUBUNIT NAF1"/>
    <property type="match status" value="1"/>
</dbReference>
<evidence type="ECO:0000256" key="7">
    <source>
        <dbReference type="ARBA" id="ARBA00022884"/>
    </source>
</evidence>
<organism evidence="10">
    <name type="scientific">Sesamum radiatum</name>
    <name type="common">Black benniseed</name>
    <dbReference type="NCBI Taxonomy" id="300843"/>
    <lineage>
        <taxon>Eukaryota</taxon>
        <taxon>Viridiplantae</taxon>
        <taxon>Streptophyta</taxon>
        <taxon>Embryophyta</taxon>
        <taxon>Tracheophyta</taxon>
        <taxon>Spermatophyta</taxon>
        <taxon>Magnoliopsida</taxon>
        <taxon>eudicotyledons</taxon>
        <taxon>Gunneridae</taxon>
        <taxon>Pentapetalae</taxon>
        <taxon>asterids</taxon>
        <taxon>lamiids</taxon>
        <taxon>Lamiales</taxon>
        <taxon>Pedaliaceae</taxon>
        <taxon>Sesamum</taxon>
    </lineage>
</organism>
<keyword evidence="5" id="KW-0698">rRNA processing</keyword>
<accession>A0AAW2K5D0</accession>
<keyword evidence="7" id="KW-0694">RNA-binding</keyword>
<dbReference type="EMBL" id="JACGWJ010000030">
    <property type="protein sequence ID" value="KAL0301558.1"/>
    <property type="molecule type" value="Genomic_DNA"/>
</dbReference>
<feature type="compositionally biased region" description="Gly residues" evidence="9">
    <location>
        <begin position="735"/>
        <end position="746"/>
    </location>
</feature>
<feature type="region of interest" description="Disordered" evidence="9">
    <location>
        <begin position="232"/>
        <end position="294"/>
    </location>
</feature>
<proteinExistence type="inferred from homology"/>
<dbReference type="SUPFAM" id="SSF50447">
    <property type="entry name" value="Translation proteins"/>
    <property type="match status" value="1"/>
</dbReference>
<dbReference type="GO" id="GO:0000493">
    <property type="term" value="P:box H/ACA snoRNP assembly"/>
    <property type="evidence" value="ECO:0007669"/>
    <property type="project" value="InterPro"/>
</dbReference>
<comment type="similarity">
    <text evidence="2">Belongs to the NAF1 family.</text>
</comment>
<evidence type="ECO:0000256" key="9">
    <source>
        <dbReference type="SAM" id="MobiDB-lite"/>
    </source>
</evidence>
<feature type="compositionally biased region" description="Polar residues" evidence="9">
    <location>
        <begin position="695"/>
        <end position="708"/>
    </location>
</feature>
<comment type="caution">
    <text evidence="10">The sequence shown here is derived from an EMBL/GenBank/DDBJ whole genome shotgun (WGS) entry which is preliminary data.</text>
</comment>
<evidence type="ECO:0000256" key="8">
    <source>
        <dbReference type="ARBA" id="ARBA00023242"/>
    </source>
</evidence>
<evidence type="ECO:0000256" key="6">
    <source>
        <dbReference type="ARBA" id="ARBA00022553"/>
    </source>
</evidence>
<dbReference type="Pfam" id="PF04410">
    <property type="entry name" value="Gar1"/>
    <property type="match status" value="1"/>
</dbReference>
<feature type="region of interest" description="Disordered" evidence="9">
    <location>
        <begin position="677"/>
        <end position="746"/>
    </location>
</feature>
<feature type="compositionally biased region" description="Low complexity" evidence="9">
    <location>
        <begin position="256"/>
        <end position="269"/>
    </location>
</feature>
<dbReference type="InterPro" id="IPR038664">
    <property type="entry name" value="Gar1/Naf1_Cbf5-bd_sf"/>
</dbReference>
<dbReference type="GO" id="GO:0001522">
    <property type="term" value="P:pseudouridine synthesis"/>
    <property type="evidence" value="ECO:0007669"/>
    <property type="project" value="InterPro"/>
</dbReference>
<dbReference type="InterPro" id="IPR009000">
    <property type="entry name" value="Transl_B-barrel_sf"/>
</dbReference>
<protein>
    <recommendedName>
        <fullName evidence="3">H/ACA ribonucleoprotein complex non-core subunit NAF1</fullName>
    </recommendedName>
</protein>
<feature type="region of interest" description="Disordered" evidence="9">
    <location>
        <begin position="1"/>
        <end position="39"/>
    </location>
</feature>
<dbReference type="GO" id="GO:0005732">
    <property type="term" value="C:sno(s)RNA-containing ribonucleoprotein complex"/>
    <property type="evidence" value="ECO:0007669"/>
    <property type="project" value="InterPro"/>
</dbReference>
<evidence type="ECO:0000313" key="10">
    <source>
        <dbReference type="EMBL" id="KAL0301558.1"/>
    </source>
</evidence>
<dbReference type="GO" id="GO:0006364">
    <property type="term" value="P:rRNA processing"/>
    <property type="evidence" value="ECO:0007669"/>
    <property type="project" value="UniProtKB-KW"/>
</dbReference>
<dbReference type="GO" id="GO:0005634">
    <property type="term" value="C:nucleus"/>
    <property type="evidence" value="ECO:0007669"/>
    <property type="project" value="UniProtKB-SubCell"/>
</dbReference>
<dbReference type="Gene3D" id="2.40.10.230">
    <property type="entry name" value="Probable tRNA pseudouridine synthase domain"/>
    <property type="match status" value="1"/>
</dbReference>
<feature type="region of interest" description="Disordered" evidence="9">
    <location>
        <begin position="311"/>
        <end position="330"/>
    </location>
</feature>
<keyword evidence="6" id="KW-0597">Phosphoprotein</keyword>
<feature type="compositionally biased region" description="Polar residues" evidence="9">
    <location>
        <begin position="501"/>
        <end position="512"/>
    </location>
</feature>
<dbReference type="InterPro" id="IPR007504">
    <property type="entry name" value="H/ACA_rnp_Gar1/Naf1"/>
</dbReference>
<keyword evidence="4" id="KW-0690">Ribosome biogenesis</keyword>
<sequence length="746" mass="79585">MVGFLQSPTIEGAAEEEKEDLKVQPLSDTKKPSIPNDPLDLGLPELEEFSLSFSDSFLDFDSINGWFMEGNPTVELSADPSMAGFGGSPVDFGSVEGELGASKESFEVVSDCKKDEGEEELGGVVERSGQMGSDGVSEKINLEGVLDGDGSGRNLGDLGCLIEEQLGKVSLDGASNCLVPVVASKKNENVEGDVSVMNGSGGWKSGETVKVNTNSVSTSAAECTDAVGVVGLSGNGMKVDKTRSDENESDSDVESECMSSSSSSSASSSSDDDEEVGEMKAKNEAGTVDKKIDMEEGEIMLSDADEIVAWSDDEDDDGGTGKKGPITSKNELQVLPPVPCVDVTLQPHHQTLPVGIILSIIGPQVIVEGVEKHNPLNEGSILWITESRSPLGIVDEIFGPVKNPYYIVRYNSESEVPSGIQQGTSISFVPEFANHVLNDKSLYQKGYDASGENDEELFDEVEFSDDEKEAEYKRMLKTKKRGTEESKPGAKRKDKRKLKNQNKNWSRNQDPAKQTPLGGGNVPVNEGQNVVPPVATSLNQENYSSSSALRQDLAAPQATFLPFPQRAQAPGFCPPDGIWSNGFPHQQQQQSVGLVNGLPPNGMLWMQQNQPYQLYQTPLQTGMAFQQQMSTIPGLPLNFNALGGQANFSGGPAVGPWSTSLDQNMLNSLQFGMGLPPQNASLPLNGGGEQAVPPQGSQINHNLQSTPANLGKPPSFNQGRGGGRGGHHRGRGRGRFGGGRGRYQNG</sequence>
<feature type="compositionally biased region" description="Basic residues" evidence="9">
    <location>
        <begin position="489"/>
        <end position="500"/>
    </location>
</feature>
<reference evidence="10" key="2">
    <citation type="journal article" date="2024" name="Plant">
        <title>Genomic evolution and insights into agronomic trait innovations of Sesamum species.</title>
        <authorList>
            <person name="Miao H."/>
            <person name="Wang L."/>
            <person name="Qu L."/>
            <person name="Liu H."/>
            <person name="Sun Y."/>
            <person name="Le M."/>
            <person name="Wang Q."/>
            <person name="Wei S."/>
            <person name="Zheng Y."/>
            <person name="Lin W."/>
            <person name="Duan Y."/>
            <person name="Cao H."/>
            <person name="Xiong S."/>
            <person name="Wang X."/>
            <person name="Wei L."/>
            <person name="Li C."/>
            <person name="Ma Q."/>
            <person name="Ju M."/>
            <person name="Zhao R."/>
            <person name="Li G."/>
            <person name="Mu C."/>
            <person name="Tian Q."/>
            <person name="Mei H."/>
            <person name="Zhang T."/>
            <person name="Gao T."/>
            <person name="Zhang H."/>
        </authorList>
    </citation>
    <scope>NUCLEOTIDE SEQUENCE</scope>
    <source>
        <strain evidence="10">G02</strain>
    </source>
</reference>
<feature type="compositionally biased region" description="Basic residues" evidence="9">
    <location>
        <begin position="725"/>
        <end position="734"/>
    </location>
</feature>
<evidence type="ECO:0000256" key="5">
    <source>
        <dbReference type="ARBA" id="ARBA00022552"/>
    </source>
</evidence>